<dbReference type="Gene3D" id="3.30.70.270">
    <property type="match status" value="1"/>
</dbReference>
<dbReference type="InterPro" id="IPR043502">
    <property type="entry name" value="DNA/RNA_pol_sf"/>
</dbReference>
<proteinExistence type="predicted"/>
<evidence type="ECO:0000313" key="1">
    <source>
        <dbReference type="EMBL" id="KAJ3204766.1"/>
    </source>
</evidence>
<dbReference type="AlphaFoldDB" id="A0AAD5TUF5"/>
<dbReference type="Proteomes" id="UP001211065">
    <property type="component" value="Unassembled WGS sequence"/>
</dbReference>
<name>A0AAD5TUF5_9FUNG</name>
<comment type="caution">
    <text evidence="1">The sequence shown here is derived from an EMBL/GenBank/DDBJ whole genome shotgun (WGS) entry which is preliminary data.</text>
</comment>
<reference evidence="1" key="1">
    <citation type="submission" date="2020-05" db="EMBL/GenBank/DDBJ databases">
        <title>Phylogenomic resolution of chytrid fungi.</title>
        <authorList>
            <person name="Stajich J.E."/>
            <person name="Amses K."/>
            <person name="Simmons R."/>
            <person name="Seto K."/>
            <person name="Myers J."/>
            <person name="Bonds A."/>
            <person name="Quandt C.A."/>
            <person name="Barry K."/>
            <person name="Liu P."/>
            <person name="Grigoriev I."/>
            <person name="Longcore J.E."/>
            <person name="James T.Y."/>
        </authorList>
    </citation>
    <scope>NUCLEOTIDE SEQUENCE</scope>
    <source>
        <strain evidence="1">JEL0476</strain>
    </source>
</reference>
<keyword evidence="2" id="KW-1185">Reference proteome</keyword>
<organism evidence="1 2">
    <name type="scientific">Clydaea vesicula</name>
    <dbReference type="NCBI Taxonomy" id="447962"/>
    <lineage>
        <taxon>Eukaryota</taxon>
        <taxon>Fungi</taxon>
        <taxon>Fungi incertae sedis</taxon>
        <taxon>Chytridiomycota</taxon>
        <taxon>Chytridiomycota incertae sedis</taxon>
        <taxon>Chytridiomycetes</taxon>
        <taxon>Lobulomycetales</taxon>
        <taxon>Lobulomycetaceae</taxon>
        <taxon>Clydaea</taxon>
    </lineage>
</organism>
<dbReference type="SUPFAM" id="SSF56672">
    <property type="entry name" value="DNA/RNA polymerases"/>
    <property type="match status" value="1"/>
</dbReference>
<evidence type="ECO:0000313" key="2">
    <source>
        <dbReference type="Proteomes" id="UP001211065"/>
    </source>
</evidence>
<sequence>MKNEQVKFENNDGTKSVAAAMTKHELQNDDELTILGQCEIKKKNEFRKNDEIKQTYQIDFISTDDTEVCRTEAVDFTRLHTRFYTNICKYPVIYPDEKKKNFWLAWYTKDLRTCYKNSLRNFLRMDSFNLAKVPGAPTDAYPLPSIRKSVERLGKATIFTALDATSGFDQLQSSKKDQEKTAFSTR</sequence>
<gene>
    <name evidence="1" type="ORF">HK099_001027</name>
</gene>
<dbReference type="InterPro" id="IPR043128">
    <property type="entry name" value="Rev_trsase/Diguanyl_cyclase"/>
</dbReference>
<accession>A0AAD5TUF5</accession>
<protein>
    <submittedName>
        <fullName evidence="1">Uncharacterized protein</fullName>
    </submittedName>
</protein>
<dbReference type="EMBL" id="JADGJW010001267">
    <property type="protein sequence ID" value="KAJ3204766.1"/>
    <property type="molecule type" value="Genomic_DNA"/>
</dbReference>